<reference evidence="14" key="2">
    <citation type="submission" date="2025-08" db="UniProtKB">
        <authorList>
            <consortium name="RefSeq"/>
        </authorList>
    </citation>
    <scope>IDENTIFICATION</scope>
    <source>
        <strain evidence="14">J_2021</strain>
        <tissue evidence="14">Erythrocytes</tissue>
    </source>
</reference>
<dbReference type="AlphaFoldDB" id="A0A8J0TUI7"/>
<feature type="chain" id="PRO_5035248712" description="Relaxin-3" evidence="11">
    <location>
        <begin position="24"/>
        <end position="157"/>
    </location>
</feature>
<dbReference type="Pfam" id="PF00049">
    <property type="entry name" value="Insulin"/>
    <property type="match status" value="1"/>
</dbReference>
<dbReference type="CDD" id="cd04365">
    <property type="entry name" value="IlGF_relaxin_like"/>
    <property type="match status" value="1"/>
</dbReference>
<dbReference type="AGR" id="Xenbase:XB-GENE-17332376"/>
<comment type="subunit">
    <text evidence="3">Heterodimer of a B chain and an A chain linked by two disulfide bonds.</text>
</comment>
<dbReference type="GO" id="GO:0001664">
    <property type="term" value="F:G protein-coupled receptor binding"/>
    <property type="evidence" value="ECO:0000318"/>
    <property type="project" value="GO_Central"/>
</dbReference>
<accession>A0A8J0TUI7</accession>
<evidence type="ECO:0000256" key="7">
    <source>
        <dbReference type="ARBA" id="ARBA00022729"/>
    </source>
</evidence>
<evidence type="ECO:0000256" key="10">
    <source>
        <dbReference type="RuleBase" id="RU000406"/>
    </source>
</evidence>
<feature type="domain" description="Insulin-like" evidence="12">
    <location>
        <begin position="32"/>
        <end position="157"/>
    </location>
</feature>
<keyword evidence="5" id="KW-0165">Cleavage on pair of basic residues</keyword>
<evidence type="ECO:0000256" key="2">
    <source>
        <dbReference type="ARBA" id="ARBA00009034"/>
    </source>
</evidence>
<evidence type="ECO:0000256" key="11">
    <source>
        <dbReference type="SAM" id="SignalP"/>
    </source>
</evidence>
<dbReference type="InterPro" id="IPR016179">
    <property type="entry name" value="Insulin-like"/>
</dbReference>
<keyword evidence="13" id="KW-1185">Reference proteome</keyword>
<evidence type="ECO:0000256" key="9">
    <source>
        <dbReference type="ARBA" id="ARBA00040355"/>
    </source>
</evidence>
<dbReference type="GO" id="GO:0005179">
    <property type="term" value="F:hormone activity"/>
    <property type="evidence" value="ECO:0007669"/>
    <property type="project" value="UniProtKB-KW"/>
</dbReference>
<evidence type="ECO:0000256" key="3">
    <source>
        <dbReference type="ARBA" id="ARBA00011207"/>
    </source>
</evidence>
<reference evidence="13" key="1">
    <citation type="submission" date="2024-06" db="UniProtKB">
        <authorList>
            <consortium name="RefSeq"/>
        </authorList>
    </citation>
    <scope>NUCLEOTIDE SEQUENCE [LARGE SCALE GENOMIC DNA]</scope>
    <source>
        <strain evidence="13">J_2021</strain>
    </source>
</reference>
<dbReference type="GeneID" id="108703452"/>
<gene>
    <name evidence="14 15" type="primary">rln3.S</name>
</gene>
<keyword evidence="6" id="KW-0372">Hormone</keyword>
<keyword evidence="7 11" id="KW-0732">Signal</keyword>
<dbReference type="PRINTS" id="PR00276">
    <property type="entry name" value="INSULINFAMLY"/>
</dbReference>
<keyword evidence="8" id="KW-1015">Disulfide bond</keyword>
<dbReference type="KEGG" id="xla:108703452"/>
<organism evidence="13 14">
    <name type="scientific">Xenopus laevis</name>
    <name type="common">African clawed frog</name>
    <dbReference type="NCBI Taxonomy" id="8355"/>
    <lineage>
        <taxon>Eukaryota</taxon>
        <taxon>Metazoa</taxon>
        <taxon>Chordata</taxon>
        <taxon>Craniata</taxon>
        <taxon>Vertebrata</taxon>
        <taxon>Euteleostomi</taxon>
        <taxon>Amphibia</taxon>
        <taxon>Batrachia</taxon>
        <taxon>Anura</taxon>
        <taxon>Pipoidea</taxon>
        <taxon>Pipidae</taxon>
        <taxon>Xenopodinae</taxon>
        <taxon>Xenopus</taxon>
        <taxon>Xenopus</taxon>
    </lineage>
</organism>
<dbReference type="OrthoDB" id="9443437at2759"/>
<dbReference type="InterPro" id="IPR022353">
    <property type="entry name" value="Insulin_CS"/>
</dbReference>
<evidence type="ECO:0000313" key="15">
    <source>
        <dbReference type="Xenbase" id="XB-GENE-17332376"/>
    </source>
</evidence>
<dbReference type="CTD" id="108703452"/>
<dbReference type="Proteomes" id="UP000186698">
    <property type="component" value="Chromosome 3S"/>
</dbReference>
<proteinExistence type="inferred from homology"/>
<evidence type="ECO:0000256" key="5">
    <source>
        <dbReference type="ARBA" id="ARBA00022685"/>
    </source>
</evidence>
<dbReference type="InterPro" id="IPR036438">
    <property type="entry name" value="Insulin-like_sf"/>
</dbReference>
<dbReference type="Xenbase" id="XB-GENE-17332376">
    <property type="gene designation" value="rln3.S"/>
</dbReference>
<evidence type="ECO:0000259" key="12">
    <source>
        <dbReference type="SMART" id="SM00078"/>
    </source>
</evidence>
<feature type="signal peptide" evidence="11">
    <location>
        <begin position="1"/>
        <end position="23"/>
    </location>
</feature>
<sequence>MQRVAPALLVVLWLLAWHSGTHATNRVPTLGMKLCGREFIRAVIFTCGGSRWRRNEVLQAGEPAEVFGNLVSADVNSEEEDMLSEWASSLRPHNSEIDYGSVRHWRDTTGGRHGMAAAAAAEETLRGVERRGREAALGLSNTCCKWGCSKSQISSLC</sequence>
<dbReference type="RefSeq" id="XP_018095070.1">
    <property type="nucleotide sequence ID" value="XM_018239581.2"/>
</dbReference>
<comment type="subcellular location">
    <subcellularLocation>
        <location evidence="1 10">Secreted</location>
    </subcellularLocation>
</comment>
<evidence type="ECO:0000256" key="8">
    <source>
        <dbReference type="ARBA" id="ARBA00023157"/>
    </source>
</evidence>
<keyword evidence="4 10" id="KW-0964">Secreted</keyword>
<dbReference type="PROSITE" id="PS00262">
    <property type="entry name" value="INSULIN"/>
    <property type="match status" value="1"/>
</dbReference>
<evidence type="ECO:0000313" key="13">
    <source>
        <dbReference type="Proteomes" id="UP000186698"/>
    </source>
</evidence>
<evidence type="ECO:0000256" key="6">
    <source>
        <dbReference type="ARBA" id="ARBA00022702"/>
    </source>
</evidence>
<protein>
    <recommendedName>
        <fullName evidence="9">Relaxin-3</fullName>
    </recommendedName>
</protein>
<dbReference type="InterPro" id="IPR022352">
    <property type="entry name" value="Ins/IGF/rlx"/>
</dbReference>
<evidence type="ECO:0000313" key="14">
    <source>
        <dbReference type="RefSeq" id="XP_018095070.1"/>
    </source>
</evidence>
<comment type="similarity">
    <text evidence="2 10">Belongs to the insulin family.</text>
</comment>
<name>A0A8J0TUI7_XENLA</name>
<dbReference type="PANTHER" id="PTHR20968">
    <property type="entry name" value="ILGF DOMAIN-CONTAINING PROTEIN"/>
    <property type="match status" value="1"/>
</dbReference>
<dbReference type="GO" id="GO:0005576">
    <property type="term" value="C:extracellular region"/>
    <property type="evidence" value="ECO:0007669"/>
    <property type="project" value="UniProtKB-SubCell"/>
</dbReference>
<dbReference type="SMART" id="SM00078">
    <property type="entry name" value="IlGF"/>
    <property type="match status" value="1"/>
</dbReference>
<evidence type="ECO:0000256" key="1">
    <source>
        <dbReference type="ARBA" id="ARBA00004613"/>
    </source>
</evidence>
<evidence type="ECO:0000256" key="4">
    <source>
        <dbReference type="ARBA" id="ARBA00022525"/>
    </source>
</evidence>
<dbReference type="InterPro" id="IPR051777">
    <property type="entry name" value="Insulin-like_neuro_ligands"/>
</dbReference>
<dbReference type="SUPFAM" id="SSF56994">
    <property type="entry name" value="Insulin-like"/>
    <property type="match status" value="1"/>
</dbReference>
<dbReference type="PANTHER" id="PTHR20968:SF0">
    <property type="entry name" value="RELAXIN-3"/>
    <property type="match status" value="1"/>
</dbReference>